<evidence type="ECO:0000256" key="13">
    <source>
        <dbReference type="RuleBase" id="RU003421"/>
    </source>
</evidence>
<evidence type="ECO:0000256" key="9">
    <source>
        <dbReference type="ARBA" id="ARBA00022801"/>
    </source>
</evidence>
<name>A0A2S9XXF1_9BACT</name>
<dbReference type="PIRSF" id="PIRSF006431">
    <property type="entry name" value="Pept_S33"/>
    <property type="match status" value="1"/>
</dbReference>
<keyword evidence="6 11" id="KW-0031">Aminopeptidase</keyword>
<keyword evidence="7 11" id="KW-0963">Cytoplasm</keyword>
<dbReference type="Pfam" id="PF00561">
    <property type="entry name" value="Abhydrolase_1"/>
    <property type="match status" value="1"/>
</dbReference>
<dbReference type="SUPFAM" id="SSF53474">
    <property type="entry name" value="alpha/beta-Hydrolases"/>
    <property type="match status" value="1"/>
</dbReference>
<dbReference type="InterPro" id="IPR002410">
    <property type="entry name" value="Peptidase_S33"/>
</dbReference>
<dbReference type="PRINTS" id="PR00793">
    <property type="entry name" value="PROAMNOPTASE"/>
</dbReference>
<evidence type="ECO:0000256" key="10">
    <source>
        <dbReference type="ARBA" id="ARBA00029605"/>
    </source>
</evidence>
<dbReference type="AlphaFoldDB" id="A0A2S9XXF1"/>
<feature type="domain" description="AB hydrolase-1" evidence="15">
    <location>
        <begin position="71"/>
        <end position="334"/>
    </location>
</feature>
<dbReference type="GO" id="GO:0005737">
    <property type="term" value="C:cytoplasm"/>
    <property type="evidence" value="ECO:0007669"/>
    <property type="project" value="UniProtKB-SubCell"/>
</dbReference>
<evidence type="ECO:0000256" key="7">
    <source>
        <dbReference type="ARBA" id="ARBA00022490"/>
    </source>
</evidence>
<comment type="catalytic activity">
    <reaction evidence="1 11 13">
        <text>Release of N-terminal proline from a peptide.</text>
        <dbReference type="EC" id="3.4.11.5"/>
    </reaction>
</comment>
<evidence type="ECO:0000256" key="8">
    <source>
        <dbReference type="ARBA" id="ARBA00022670"/>
    </source>
</evidence>
<feature type="active site" description="Proton donor" evidence="12">
    <location>
        <position position="330"/>
    </location>
</feature>
<dbReference type="NCBIfam" id="TIGR01249">
    <property type="entry name" value="pro_imino_pep_1"/>
    <property type="match status" value="1"/>
</dbReference>
<evidence type="ECO:0000256" key="4">
    <source>
        <dbReference type="ARBA" id="ARBA00012568"/>
    </source>
</evidence>
<dbReference type="PANTHER" id="PTHR43722">
    <property type="entry name" value="PROLINE IMINOPEPTIDASE"/>
    <property type="match status" value="1"/>
</dbReference>
<dbReference type="GO" id="GO:0004177">
    <property type="term" value="F:aminopeptidase activity"/>
    <property type="evidence" value="ECO:0007669"/>
    <property type="project" value="UniProtKB-UniRule"/>
</dbReference>
<accession>A0A2S9XXF1</accession>
<comment type="caution">
    <text evidence="16">The sequence shown here is derived from an EMBL/GenBank/DDBJ whole genome shotgun (WGS) entry which is preliminary data.</text>
</comment>
<proteinExistence type="inferred from homology"/>
<dbReference type="Proteomes" id="UP000237968">
    <property type="component" value="Unassembled WGS sequence"/>
</dbReference>
<protein>
    <recommendedName>
        <fullName evidence="5 11">Proline iminopeptidase</fullName>
        <shortName evidence="11">PIP</shortName>
        <ecNumber evidence="4 11">3.4.11.5</ecNumber>
    </recommendedName>
    <alternativeName>
        <fullName evidence="10 11">Prolyl aminopeptidase</fullName>
    </alternativeName>
</protein>
<evidence type="ECO:0000256" key="6">
    <source>
        <dbReference type="ARBA" id="ARBA00022438"/>
    </source>
</evidence>
<feature type="region of interest" description="Disordered" evidence="14">
    <location>
        <begin position="1"/>
        <end position="24"/>
    </location>
</feature>
<dbReference type="EMBL" id="PVNK01000153">
    <property type="protein sequence ID" value="PRP97532.1"/>
    <property type="molecule type" value="Genomic_DNA"/>
</dbReference>
<dbReference type="OrthoDB" id="9796770at2"/>
<dbReference type="EC" id="3.4.11.5" evidence="4 11"/>
<evidence type="ECO:0000256" key="11">
    <source>
        <dbReference type="PIRNR" id="PIRNR006431"/>
    </source>
</evidence>
<keyword evidence="9 11" id="KW-0378">Hydrolase</keyword>
<evidence type="ECO:0000256" key="2">
    <source>
        <dbReference type="ARBA" id="ARBA00004496"/>
    </source>
</evidence>
<evidence type="ECO:0000256" key="1">
    <source>
        <dbReference type="ARBA" id="ARBA00001585"/>
    </source>
</evidence>
<keyword evidence="17" id="KW-1185">Reference proteome</keyword>
<evidence type="ECO:0000256" key="12">
    <source>
        <dbReference type="PIRSR" id="PIRSR006431-1"/>
    </source>
</evidence>
<sequence>MRSGHGLRKTTLRSARTERPRAGRRVRALPSFGVQQQRSLYPAITPYESGFLRVSPIHELYWEQSGNPKGKPVVFLHGGPGGGTDPKHRRFFDPRRYRIVLLDQRGCGRSRPHASLDDNTTWALVEDIERLREHLGVERWQVFGGSWGSTLALAYAQTHPERTTELVLRGIFSFTDAEMDWFYGGGTATLFPEAWADFIAPIPEHERGDLLRAYHKRLTGDDPRERSRCATAWSLYECRVATLMPDPDVEAHCEDPNFTLPFARIECHYFVNRGFLDNDRQLLDACERIAHIPTTIVHGRYDVICPVRNAWQLHQLLPESRLTIVPDAGHSAFEPGIVSALVDATANYL</sequence>
<comment type="similarity">
    <text evidence="3 11 13">Belongs to the peptidase S33 family.</text>
</comment>
<evidence type="ECO:0000313" key="17">
    <source>
        <dbReference type="Proteomes" id="UP000237968"/>
    </source>
</evidence>
<feature type="active site" description="Nucleophile" evidence="12">
    <location>
        <position position="146"/>
    </location>
</feature>
<evidence type="ECO:0000256" key="5">
    <source>
        <dbReference type="ARBA" id="ARBA00021843"/>
    </source>
</evidence>
<dbReference type="Gene3D" id="3.40.50.1820">
    <property type="entry name" value="alpha/beta hydrolase"/>
    <property type="match status" value="1"/>
</dbReference>
<dbReference type="GO" id="GO:0006508">
    <property type="term" value="P:proteolysis"/>
    <property type="evidence" value="ECO:0007669"/>
    <property type="project" value="UniProtKB-KW"/>
</dbReference>
<dbReference type="PRINTS" id="PR00111">
    <property type="entry name" value="ABHYDROLASE"/>
</dbReference>
<dbReference type="InterPro" id="IPR000073">
    <property type="entry name" value="AB_hydrolase_1"/>
</dbReference>
<evidence type="ECO:0000256" key="3">
    <source>
        <dbReference type="ARBA" id="ARBA00010088"/>
    </source>
</evidence>
<dbReference type="InterPro" id="IPR029058">
    <property type="entry name" value="AB_hydrolase_fold"/>
</dbReference>
<organism evidence="16 17">
    <name type="scientific">Enhygromyxa salina</name>
    <dbReference type="NCBI Taxonomy" id="215803"/>
    <lineage>
        <taxon>Bacteria</taxon>
        <taxon>Pseudomonadati</taxon>
        <taxon>Myxococcota</taxon>
        <taxon>Polyangia</taxon>
        <taxon>Nannocystales</taxon>
        <taxon>Nannocystaceae</taxon>
        <taxon>Enhygromyxa</taxon>
    </lineage>
</organism>
<feature type="active site" evidence="12">
    <location>
        <position position="302"/>
    </location>
</feature>
<dbReference type="InterPro" id="IPR005944">
    <property type="entry name" value="Pro_iminopeptidase"/>
</dbReference>
<gene>
    <name evidence="16" type="primary">pip_1</name>
    <name evidence="16" type="ORF">ENSA5_33290</name>
</gene>
<evidence type="ECO:0000259" key="15">
    <source>
        <dbReference type="Pfam" id="PF00561"/>
    </source>
</evidence>
<evidence type="ECO:0000256" key="14">
    <source>
        <dbReference type="SAM" id="MobiDB-lite"/>
    </source>
</evidence>
<reference evidence="16 17" key="1">
    <citation type="submission" date="2018-03" db="EMBL/GenBank/DDBJ databases">
        <title>Draft Genome Sequences of the Obligatory Marine Myxobacteria Enhygromyxa salina SWB005.</title>
        <authorList>
            <person name="Poehlein A."/>
            <person name="Moghaddam J.A."/>
            <person name="Harms H."/>
            <person name="Alanjari M."/>
            <person name="Koenig G.M."/>
            <person name="Daniel R."/>
            <person name="Schaeberle T.F."/>
        </authorList>
    </citation>
    <scope>NUCLEOTIDE SEQUENCE [LARGE SCALE GENOMIC DNA]</scope>
    <source>
        <strain evidence="16 17">SWB005</strain>
    </source>
</reference>
<feature type="compositionally biased region" description="Basic residues" evidence="14">
    <location>
        <begin position="1"/>
        <end position="11"/>
    </location>
</feature>
<dbReference type="PANTHER" id="PTHR43722:SF1">
    <property type="entry name" value="PROLINE IMINOPEPTIDASE"/>
    <property type="match status" value="1"/>
</dbReference>
<evidence type="ECO:0000313" key="16">
    <source>
        <dbReference type="EMBL" id="PRP97532.1"/>
    </source>
</evidence>
<comment type="subcellular location">
    <subcellularLocation>
        <location evidence="2 11">Cytoplasm</location>
    </subcellularLocation>
</comment>
<keyword evidence="8 11" id="KW-0645">Protease</keyword>